<dbReference type="Gene3D" id="1.20.1250.20">
    <property type="entry name" value="MFS general substrate transporter like domains"/>
    <property type="match status" value="1"/>
</dbReference>
<comment type="similarity">
    <text evidence="8">Belongs to the major facilitator superfamily. Phosphate:H(+) symporter (TC 2.A.1.9) family.</text>
</comment>
<dbReference type="PANTHER" id="PTHR48023:SF4">
    <property type="entry name" value="D-XYLOSE-PROTON SYMPORTER-LIKE 2"/>
    <property type="match status" value="1"/>
</dbReference>
<dbReference type="Pfam" id="PF00083">
    <property type="entry name" value="Sugar_tr"/>
    <property type="match status" value="1"/>
</dbReference>
<keyword evidence="4" id="KW-0762">Sugar transport</keyword>
<dbReference type="PANTHER" id="PTHR48023">
    <property type="entry name" value="D-XYLOSE-PROTON SYMPORTER-LIKE 2"/>
    <property type="match status" value="1"/>
</dbReference>
<dbReference type="FunFam" id="1.20.1250.20:FF:000118">
    <property type="entry name" value="D-xylose-proton symporter-like 3, chloroplastic"/>
    <property type="match status" value="1"/>
</dbReference>
<feature type="transmembrane region" description="Helical" evidence="11">
    <location>
        <begin position="469"/>
        <end position="488"/>
    </location>
</feature>
<evidence type="ECO:0000259" key="12">
    <source>
        <dbReference type="PROSITE" id="PS50850"/>
    </source>
</evidence>
<feature type="transmembrane region" description="Helical" evidence="11">
    <location>
        <begin position="433"/>
        <end position="457"/>
    </location>
</feature>
<dbReference type="InterPro" id="IPR003663">
    <property type="entry name" value="Sugar/inositol_transpt"/>
</dbReference>
<proteinExistence type="inferred from homology"/>
<evidence type="ECO:0000256" key="5">
    <source>
        <dbReference type="ARBA" id="ARBA00022692"/>
    </source>
</evidence>
<dbReference type="InterPro" id="IPR005828">
    <property type="entry name" value="MFS_sugar_transport-like"/>
</dbReference>
<dbReference type="GO" id="GO:0005737">
    <property type="term" value="C:cytoplasm"/>
    <property type="evidence" value="ECO:0007669"/>
    <property type="project" value="UniProtKB-ARBA"/>
</dbReference>
<comment type="similarity">
    <text evidence="2 9">Belongs to the major facilitator superfamily. Sugar transporter (TC 2.A.1.1) family.</text>
</comment>
<evidence type="ECO:0000256" key="8">
    <source>
        <dbReference type="ARBA" id="ARBA00044504"/>
    </source>
</evidence>
<evidence type="ECO:0000256" key="4">
    <source>
        <dbReference type="ARBA" id="ARBA00022597"/>
    </source>
</evidence>
<reference evidence="13" key="1">
    <citation type="journal article" date="2023" name="bioRxiv">
        <title>Improved chromosome-level genome assembly for marigold (Tagetes erecta).</title>
        <authorList>
            <person name="Jiang F."/>
            <person name="Yuan L."/>
            <person name="Wang S."/>
            <person name="Wang H."/>
            <person name="Xu D."/>
            <person name="Wang A."/>
            <person name="Fan W."/>
        </authorList>
    </citation>
    <scope>NUCLEOTIDE SEQUENCE</scope>
    <source>
        <strain evidence="13">WSJ</strain>
        <tissue evidence="13">Leaf</tissue>
    </source>
</reference>
<dbReference type="PROSITE" id="PS00217">
    <property type="entry name" value="SUGAR_TRANSPORT_2"/>
    <property type="match status" value="1"/>
</dbReference>
<dbReference type="SUPFAM" id="SSF103473">
    <property type="entry name" value="MFS general substrate transporter"/>
    <property type="match status" value="1"/>
</dbReference>
<keyword evidence="6 11" id="KW-1133">Transmembrane helix</keyword>
<keyword evidence="7 11" id="KW-0472">Membrane</keyword>
<evidence type="ECO:0000313" key="14">
    <source>
        <dbReference type="Proteomes" id="UP001229421"/>
    </source>
</evidence>
<dbReference type="EMBL" id="JAUHHV010000001">
    <property type="protein sequence ID" value="KAK1436077.1"/>
    <property type="molecule type" value="Genomic_DNA"/>
</dbReference>
<organism evidence="13 14">
    <name type="scientific">Tagetes erecta</name>
    <name type="common">African marigold</name>
    <dbReference type="NCBI Taxonomy" id="13708"/>
    <lineage>
        <taxon>Eukaryota</taxon>
        <taxon>Viridiplantae</taxon>
        <taxon>Streptophyta</taxon>
        <taxon>Embryophyta</taxon>
        <taxon>Tracheophyta</taxon>
        <taxon>Spermatophyta</taxon>
        <taxon>Magnoliopsida</taxon>
        <taxon>eudicotyledons</taxon>
        <taxon>Gunneridae</taxon>
        <taxon>Pentapetalae</taxon>
        <taxon>asterids</taxon>
        <taxon>campanulids</taxon>
        <taxon>Asterales</taxon>
        <taxon>Asteraceae</taxon>
        <taxon>Asteroideae</taxon>
        <taxon>Heliantheae alliance</taxon>
        <taxon>Tageteae</taxon>
        <taxon>Tagetes</taxon>
    </lineage>
</organism>
<evidence type="ECO:0000256" key="11">
    <source>
        <dbReference type="SAM" id="Phobius"/>
    </source>
</evidence>
<evidence type="ECO:0000256" key="10">
    <source>
        <dbReference type="SAM" id="MobiDB-lite"/>
    </source>
</evidence>
<dbReference type="GO" id="GO:1904659">
    <property type="term" value="P:D-glucose transmembrane transport"/>
    <property type="evidence" value="ECO:0007669"/>
    <property type="project" value="TreeGrafter"/>
</dbReference>
<sequence length="535" mass="57660">MPKEWFDYHYLLFIFVLQLLTTCCITMASTTNSDPDDHQHHTFSSIGKAGKSSGEIEGMDARLLNTYRPPENYSVYAAILPFLFPAFGGLLYGYDIGATSSATINIKSPTSSGISWYDLSSVQVGLVTSGSLYGALIGSILAFNVADFLGRRRELMVSAASYIIGAVVTTLAPGFAIMVIGRFIYGIGIGLAMHAAPMYIAETAASQIRGRLISLKEFFIVLGMVLGYVVGSVLVDISSGWRYMYAASIPFAVVMGIGIWWLPASPRWILLRAIQGKGDMQELREYAIYCLRRLRGENIDNNSATQEVEDILAELSYISEESEATLGEMFQGKSLKALTIGAGLVLFQQITGQPSILYYAASIFQTAGFSAAADATRASILLGLLKLIMTGLAVLAVDKLGRRPLLLGGVSGIVVALFLMGSFYTYLSSVPTVAVVALLVYVGCYQISFGPVGWLMISEIFPLRLRGRGLSIAVLVNFGANALVTFAFSPLETLVGAGVLFFIFGGIAVASLVFIVFIVPETKGMTLEEIEAKLL</sequence>
<feature type="transmembrane region" description="Helical" evidence="11">
    <location>
        <begin position="404"/>
        <end position="427"/>
    </location>
</feature>
<dbReference type="InterPro" id="IPR036259">
    <property type="entry name" value="MFS_trans_sf"/>
</dbReference>
<feature type="region of interest" description="Disordered" evidence="10">
    <location>
        <begin position="32"/>
        <end position="52"/>
    </location>
</feature>
<name>A0AAD8LCV8_TARER</name>
<comment type="subcellular location">
    <subcellularLocation>
        <location evidence="1">Membrane</location>
        <topology evidence="1">Multi-pass membrane protein</topology>
    </subcellularLocation>
</comment>
<feature type="transmembrane region" description="Helical" evidence="11">
    <location>
        <begin position="494"/>
        <end position="519"/>
    </location>
</feature>
<accession>A0AAD8LCV8</accession>
<dbReference type="GO" id="GO:0016020">
    <property type="term" value="C:membrane"/>
    <property type="evidence" value="ECO:0007669"/>
    <property type="project" value="UniProtKB-SubCell"/>
</dbReference>
<dbReference type="InterPro" id="IPR020846">
    <property type="entry name" value="MFS_dom"/>
</dbReference>
<evidence type="ECO:0000256" key="7">
    <source>
        <dbReference type="ARBA" id="ARBA00023136"/>
    </source>
</evidence>
<feature type="transmembrane region" description="Helical" evidence="11">
    <location>
        <begin position="6"/>
        <end position="28"/>
    </location>
</feature>
<dbReference type="InterPro" id="IPR005829">
    <property type="entry name" value="Sugar_transporter_CS"/>
</dbReference>
<keyword evidence="14" id="KW-1185">Reference proteome</keyword>
<feature type="transmembrane region" description="Helical" evidence="11">
    <location>
        <begin position="155"/>
        <end position="177"/>
    </location>
</feature>
<dbReference type="PROSITE" id="PS50850">
    <property type="entry name" value="MFS"/>
    <property type="match status" value="1"/>
</dbReference>
<feature type="transmembrane region" description="Helical" evidence="11">
    <location>
        <begin position="114"/>
        <end position="143"/>
    </location>
</feature>
<feature type="transmembrane region" description="Helical" evidence="11">
    <location>
        <begin position="183"/>
        <end position="201"/>
    </location>
</feature>
<gene>
    <name evidence="13" type="ORF">QVD17_01852</name>
</gene>
<dbReference type="GO" id="GO:0022857">
    <property type="term" value="F:transmembrane transporter activity"/>
    <property type="evidence" value="ECO:0007669"/>
    <property type="project" value="InterPro"/>
</dbReference>
<feature type="transmembrane region" description="Helical" evidence="11">
    <location>
        <begin position="213"/>
        <end position="231"/>
    </location>
</feature>
<feature type="transmembrane region" description="Helical" evidence="11">
    <location>
        <begin position="243"/>
        <end position="262"/>
    </location>
</feature>
<dbReference type="PRINTS" id="PR00171">
    <property type="entry name" value="SUGRTRNSPORT"/>
</dbReference>
<evidence type="ECO:0000313" key="13">
    <source>
        <dbReference type="EMBL" id="KAK1436077.1"/>
    </source>
</evidence>
<evidence type="ECO:0000256" key="6">
    <source>
        <dbReference type="ARBA" id="ARBA00022989"/>
    </source>
</evidence>
<evidence type="ECO:0000256" key="9">
    <source>
        <dbReference type="RuleBase" id="RU003346"/>
    </source>
</evidence>
<evidence type="ECO:0000256" key="1">
    <source>
        <dbReference type="ARBA" id="ARBA00004141"/>
    </source>
</evidence>
<dbReference type="PROSITE" id="PS00216">
    <property type="entry name" value="SUGAR_TRANSPORT_1"/>
    <property type="match status" value="2"/>
</dbReference>
<dbReference type="NCBIfam" id="TIGR00879">
    <property type="entry name" value="SP"/>
    <property type="match status" value="1"/>
</dbReference>
<dbReference type="InterPro" id="IPR050820">
    <property type="entry name" value="MFS_Sugar_Transporter"/>
</dbReference>
<feature type="domain" description="Major facilitator superfamily (MFS) profile" evidence="12">
    <location>
        <begin position="81"/>
        <end position="523"/>
    </location>
</feature>
<feature type="transmembrane region" description="Helical" evidence="11">
    <location>
        <begin position="379"/>
        <end position="397"/>
    </location>
</feature>
<comment type="caution">
    <text evidence="13">The sequence shown here is derived from an EMBL/GenBank/DDBJ whole genome shotgun (WGS) entry which is preliminary data.</text>
</comment>
<dbReference type="AlphaFoldDB" id="A0AAD8LCV8"/>
<keyword evidence="5 11" id="KW-0812">Transmembrane</keyword>
<evidence type="ECO:0000256" key="3">
    <source>
        <dbReference type="ARBA" id="ARBA00022448"/>
    </source>
</evidence>
<dbReference type="CDD" id="cd17362">
    <property type="entry name" value="MFS_GLUT10_12_Class3_like"/>
    <property type="match status" value="1"/>
</dbReference>
<evidence type="ECO:0000256" key="2">
    <source>
        <dbReference type="ARBA" id="ARBA00010992"/>
    </source>
</evidence>
<dbReference type="Proteomes" id="UP001229421">
    <property type="component" value="Unassembled WGS sequence"/>
</dbReference>
<protein>
    <recommendedName>
        <fullName evidence="12">Major facilitator superfamily (MFS) profile domain-containing protein</fullName>
    </recommendedName>
</protein>
<feature type="transmembrane region" description="Helical" evidence="11">
    <location>
        <begin position="73"/>
        <end position="94"/>
    </location>
</feature>
<keyword evidence="3 9" id="KW-0813">Transport</keyword>